<organism evidence="1 2">
    <name type="scientific">Solirubrobacter pauli</name>
    <dbReference type="NCBI Taxonomy" id="166793"/>
    <lineage>
        <taxon>Bacteria</taxon>
        <taxon>Bacillati</taxon>
        <taxon>Actinomycetota</taxon>
        <taxon>Thermoleophilia</taxon>
        <taxon>Solirubrobacterales</taxon>
        <taxon>Solirubrobacteraceae</taxon>
        <taxon>Solirubrobacter</taxon>
    </lineage>
</organism>
<protein>
    <submittedName>
        <fullName evidence="1">Uncharacterized protein</fullName>
    </submittedName>
</protein>
<gene>
    <name evidence="1" type="ORF">C8N24_5980</name>
</gene>
<dbReference type="RefSeq" id="WP_121257022.1">
    <property type="nucleotide sequence ID" value="NZ_RBIL01000002.1"/>
</dbReference>
<dbReference type="EMBL" id="RBIL01000002">
    <property type="protein sequence ID" value="RKQ87945.1"/>
    <property type="molecule type" value="Genomic_DNA"/>
</dbReference>
<dbReference type="Proteomes" id="UP000278962">
    <property type="component" value="Unassembled WGS sequence"/>
</dbReference>
<keyword evidence="2" id="KW-1185">Reference proteome</keyword>
<reference evidence="1 2" key="1">
    <citation type="submission" date="2018-10" db="EMBL/GenBank/DDBJ databases">
        <title>Genomic Encyclopedia of Archaeal and Bacterial Type Strains, Phase II (KMG-II): from individual species to whole genera.</title>
        <authorList>
            <person name="Goeker M."/>
        </authorList>
    </citation>
    <scope>NUCLEOTIDE SEQUENCE [LARGE SCALE GENOMIC DNA]</scope>
    <source>
        <strain evidence="1 2">DSM 14954</strain>
    </source>
</reference>
<name>A0A660L3P8_9ACTN</name>
<comment type="caution">
    <text evidence="1">The sequence shown here is derived from an EMBL/GenBank/DDBJ whole genome shotgun (WGS) entry which is preliminary data.</text>
</comment>
<dbReference type="AlphaFoldDB" id="A0A660L3P8"/>
<evidence type="ECO:0000313" key="2">
    <source>
        <dbReference type="Proteomes" id="UP000278962"/>
    </source>
</evidence>
<proteinExistence type="predicted"/>
<sequence length="119" mass="13113">MGRTLLVVVACVVAGAYWFGVYAIAARFVLHGPVTHESVTRSVYDEAPFGWLSLPECEFDREPWSCLVHDDSGGGAVYDVVRRPDSSCWDATLTANVSSEVEPPKTFSGCVPLWQWAIF</sequence>
<evidence type="ECO:0000313" key="1">
    <source>
        <dbReference type="EMBL" id="RKQ87945.1"/>
    </source>
</evidence>
<accession>A0A660L3P8</accession>